<sequence length="876" mass="100131">MREQEQERQEGQRVISLPHAGIVVLIGASNSGKTSLIQRLTEEGTLRPSEAVSSDAYRILVGDEEYIDWKHRPREEADIVYNDYQRLSELAFEAMNTIVAMRCRLGKLTVVDATHLQAEHRKKYIDLAQQYDVPCTAWVLDLPEATLLERDAGRDHPRGRQRVKQQFGQLKRSLRGIRDEGFDRTYFIKTTDGLQFKRRENQLLVEIGEGMDIIGDIHGCYDEMIELLDQLGYVPDREGLYRHPEGRQLVSVGDIMSRGPQSLRTMSFWMRHVDAGIARMIDSNHGWKIARYLDGRKVELSHGDENVAAELEAYAKEAGQEAANGLREKLKRFLLSAPGHLLFCRDGVRRLVVTHAGIRDEYIGKQSKRIQDFCRYGDTEFTAGQSAPVRKEWYVHHNSGEIIVWGHDPRPYPAVVKNTVNIDQGVVFGGALTAYRYPEQQFISVKAHRDYAADPDSPLIRWERGRFSPPNLRKFVDGYAVQTDLYGEVKVRGELVKAALDTVSHYTIPLEELVYLPPTMSPPPDVAADEAYLEHPREAIAYFRAQGVQTMVAEKKHMGSRAILLLFRDEQAGQAYVGRPTLGTIYTRTGRAFFDAKTEAEVLGKLNADLRAAAYFDHNDTDLVLLDAEIVPWNLKARELISAQYAHVAEAAVMDREQLLGKLREAEQDGREVTEWIAEMEEKLQSAQTFREAFQKYCWDVDGLEGIRIAPFHTLAHSNRTFFGETHVWHMEHSRELTRASSLFLETEYRTIASEADEAEVIRWWQDMTEEGHEGIVIKPGTFIFRNGGSRMIQPALKVRGRKYLHIIYGIDYLQPENLRRLKQRKTGKKERHALMESALGVESVERFIRKEPLERVHECVLAALALESDPVDPRL</sequence>
<dbReference type="InterPro" id="IPR032380">
    <property type="entry name" value="PNKP_ligase_dom"/>
</dbReference>
<dbReference type="RefSeq" id="WP_189026316.1">
    <property type="nucleotide sequence ID" value="NZ_BMKR01000011.1"/>
</dbReference>
<dbReference type="GO" id="GO:0016791">
    <property type="term" value="F:phosphatase activity"/>
    <property type="evidence" value="ECO:0007669"/>
    <property type="project" value="TreeGrafter"/>
</dbReference>
<name>A0A917CC00_9BACL</name>
<dbReference type="SUPFAM" id="SSF56091">
    <property type="entry name" value="DNA ligase/mRNA capping enzyme, catalytic domain"/>
    <property type="match status" value="1"/>
</dbReference>
<dbReference type="SUPFAM" id="SSF52540">
    <property type="entry name" value="P-loop containing nucleoside triphosphate hydrolases"/>
    <property type="match status" value="1"/>
</dbReference>
<dbReference type="PANTHER" id="PTHR42850:SF7">
    <property type="entry name" value="BIS(5'-NUCLEOSYL)-TETRAPHOSPHATASE PRPE [ASYMMETRICAL]"/>
    <property type="match status" value="1"/>
</dbReference>
<proteinExistence type="predicted"/>
<dbReference type="EMBL" id="BMKR01000011">
    <property type="protein sequence ID" value="GGF83813.1"/>
    <property type="molecule type" value="Genomic_DNA"/>
</dbReference>
<evidence type="ECO:0000313" key="4">
    <source>
        <dbReference type="Proteomes" id="UP000637643"/>
    </source>
</evidence>
<dbReference type="Pfam" id="PF13671">
    <property type="entry name" value="AAA_33"/>
    <property type="match status" value="1"/>
</dbReference>
<dbReference type="Pfam" id="PF00149">
    <property type="entry name" value="Metallophos"/>
    <property type="match status" value="1"/>
</dbReference>
<dbReference type="GO" id="GO:0005737">
    <property type="term" value="C:cytoplasm"/>
    <property type="evidence" value="ECO:0007669"/>
    <property type="project" value="TreeGrafter"/>
</dbReference>
<evidence type="ECO:0000313" key="3">
    <source>
        <dbReference type="EMBL" id="GGF83813.1"/>
    </source>
</evidence>
<dbReference type="CDD" id="cd07423">
    <property type="entry name" value="MPP_Prp_like"/>
    <property type="match status" value="1"/>
</dbReference>
<feature type="domain" description="Calcineurin-like phosphoesterase" evidence="1">
    <location>
        <begin position="213"/>
        <end position="408"/>
    </location>
</feature>
<feature type="domain" description="Polynucleotide kinase-phosphatase ligase" evidence="2">
    <location>
        <begin position="498"/>
        <end position="871"/>
    </location>
</feature>
<dbReference type="PANTHER" id="PTHR42850">
    <property type="entry name" value="METALLOPHOSPHOESTERASE"/>
    <property type="match status" value="1"/>
</dbReference>
<keyword evidence="3" id="KW-0418">Kinase</keyword>
<dbReference type="InterPro" id="IPR041780">
    <property type="entry name" value="MPP_PrpE-like"/>
</dbReference>
<keyword evidence="3" id="KW-0808">Transferase</keyword>
<dbReference type="Gene3D" id="3.40.50.300">
    <property type="entry name" value="P-loop containing nucleotide triphosphate hydrolases"/>
    <property type="match status" value="1"/>
</dbReference>
<dbReference type="InterPro" id="IPR004843">
    <property type="entry name" value="Calcineurin-like_PHP"/>
</dbReference>
<dbReference type="InterPro" id="IPR027417">
    <property type="entry name" value="P-loop_NTPase"/>
</dbReference>
<keyword evidence="4" id="KW-1185">Reference proteome</keyword>
<dbReference type="Gene3D" id="3.60.21.10">
    <property type="match status" value="1"/>
</dbReference>
<dbReference type="InterPro" id="IPR024028">
    <property type="entry name" value="PNKP_bac"/>
</dbReference>
<dbReference type="Pfam" id="PF16542">
    <property type="entry name" value="PNKP_ligase"/>
    <property type="match status" value="1"/>
</dbReference>
<dbReference type="CDD" id="cd00882">
    <property type="entry name" value="Ras_like_GTPase"/>
    <property type="match status" value="1"/>
</dbReference>
<reference evidence="3" key="1">
    <citation type="journal article" date="2014" name="Int. J. Syst. Evol. Microbiol.">
        <title>Complete genome sequence of Corynebacterium casei LMG S-19264T (=DSM 44701T), isolated from a smear-ripened cheese.</title>
        <authorList>
            <consortium name="US DOE Joint Genome Institute (JGI-PGF)"/>
            <person name="Walter F."/>
            <person name="Albersmeier A."/>
            <person name="Kalinowski J."/>
            <person name="Ruckert C."/>
        </authorList>
    </citation>
    <scope>NUCLEOTIDE SEQUENCE</scope>
    <source>
        <strain evidence="3">CGMCC 1.16134</strain>
    </source>
</reference>
<comment type="caution">
    <text evidence="3">The sequence shown here is derived from an EMBL/GenBank/DDBJ whole genome shotgun (WGS) entry which is preliminary data.</text>
</comment>
<dbReference type="NCBIfam" id="TIGR04075">
    <property type="entry name" value="bacter_Pnkp"/>
    <property type="match status" value="1"/>
</dbReference>
<dbReference type="Proteomes" id="UP000637643">
    <property type="component" value="Unassembled WGS sequence"/>
</dbReference>
<evidence type="ECO:0000259" key="2">
    <source>
        <dbReference type="Pfam" id="PF16542"/>
    </source>
</evidence>
<gene>
    <name evidence="3" type="ORF">GCM10010912_31220</name>
</gene>
<protein>
    <submittedName>
        <fullName evidence="3">Polynucleotide kinase-phosphatase</fullName>
    </submittedName>
</protein>
<evidence type="ECO:0000259" key="1">
    <source>
        <dbReference type="Pfam" id="PF00149"/>
    </source>
</evidence>
<dbReference type="GO" id="GO:0016301">
    <property type="term" value="F:kinase activity"/>
    <property type="evidence" value="ECO:0007669"/>
    <property type="project" value="UniProtKB-KW"/>
</dbReference>
<dbReference type="SUPFAM" id="SSF56300">
    <property type="entry name" value="Metallo-dependent phosphatases"/>
    <property type="match status" value="1"/>
</dbReference>
<accession>A0A917CC00</accession>
<reference evidence="3" key="2">
    <citation type="submission" date="2020-09" db="EMBL/GenBank/DDBJ databases">
        <authorList>
            <person name="Sun Q."/>
            <person name="Zhou Y."/>
        </authorList>
    </citation>
    <scope>NUCLEOTIDE SEQUENCE</scope>
    <source>
        <strain evidence="3">CGMCC 1.16134</strain>
    </source>
</reference>
<dbReference type="AlphaFoldDB" id="A0A917CC00"/>
<dbReference type="Gene3D" id="3.30.470.30">
    <property type="entry name" value="DNA ligase/mRNA capping enzyme"/>
    <property type="match status" value="1"/>
</dbReference>
<dbReference type="InterPro" id="IPR050126">
    <property type="entry name" value="Ap4A_hydrolase"/>
</dbReference>
<organism evidence="3 4">
    <name type="scientific">Paenibacillus albidus</name>
    <dbReference type="NCBI Taxonomy" id="2041023"/>
    <lineage>
        <taxon>Bacteria</taxon>
        <taxon>Bacillati</taxon>
        <taxon>Bacillota</taxon>
        <taxon>Bacilli</taxon>
        <taxon>Bacillales</taxon>
        <taxon>Paenibacillaceae</taxon>
        <taxon>Paenibacillus</taxon>
    </lineage>
</organism>
<dbReference type="InterPro" id="IPR029052">
    <property type="entry name" value="Metallo-depent_PP-like"/>
</dbReference>